<dbReference type="Pfam" id="PF10722">
    <property type="entry name" value="YbjN"/>
    <property type="match status" value="2"/>
</dbReference>
<dbReference type="AlphaFoldDB" id="A0A1G9N568"/>
<dbReference type="STRING" id="38302.SAMN04488535_0875"/>
<dbReference type="Proteomes" id="UP000199350">
    <property type="component" value="Chromosome I"/>
</dbReference>
<accession>A0A1G9N568</accession>
<evidence type="ECO:0000313" key="2">
    <source>
        <dbReference type="Proteomes" id="UP000199350"/>
    </source>
</evidence>
<proteinExistence type="predicted"/>
<keyword evidence="2" id="KW-1185">Reference proteome</keyword>
<dbReference type="RefSeq" id="WP_092149261.1">
    <property type="nucleotide sequence ID" value="NZ_LT629700.1"/>
</dbReference>
<dbReference type="OrthoDB" id="4420706at2"/>
<reference evidence="2" key="1">
    <citation type="submission" date="2016-10" db="EMBL/GenBank/DDBJ databases">
        <authorList>
            <person name="Varghese N."/>
            <person name="Submissions S."/>
        </authorList>
    </citation>
    <scope>NUCLEOTIDE SEQUENCE [LARGE SCALE GENOMIC DNA]</scope>
    <source>
        <strain evidence="2">DSM 20632</strain>
    </source>
</reference>
<gene>
    <name evidence="1" type="ORF">SAMN04488535_0875</name>
</gene>
<sequence length="363" mass="39762">MGKHEAPGDLPWGTGGSAQPGEVTLARVTDALHSLGLDAVGGLESIERADRIVVPAYAFIAALWISYDKPLTLVADFSERIPTDFSLSAGVATFINEWNRDKVGPTASYRLLDSGDLGVSLRYGMRTRCGMTDEQLIAELADAFEHAAAFFTQFRHRFLPVEFDHPLPPALARAQDTEALLGRHPAERHLPRGEHRDVDDIHDVPDTYLRLDDDPVEAVDLAALEDSLEMLDFAYAVANLSDDDVITTGVNGIAFGVCIDAGRYARVTAMWDTGADTLDGFLNPWLVCNDLNEESTGMRAYLLDNDGDLHLHVETTCLVSEGLTAEQRHNYVITSFVSLLGAVDRITSEMRGHSAVRWPEPGE</sequence>
<organism evidence="1 2">
    <name type="scientific">Corynebacterium mycetoides</name>
    <dbReference type="NCBI Taxonomy" id="38302"/>
    <lineage>
        <taxon>Bacteria</taxon>
        <taxon>Bacillati</taxon>
        <taxon>Actinomycetota</taxon>
        <taxon>Actinomycetes</taxon>
        <taxon>Mycobacteriales</taxon>
        <taxon>Corynebacteriaceae</taxon>
        <taxon>Corynebacterium</taxon>
    </lineage>
</organism>
<dbReference type="InterPro" id="IPR019660">
    <property type="entry name" value="Put_sensory_transdc_reg_YbjN"/>
</dbReference>
<evidence type="ECO:0000313" key="1">
    <source>
        <dbReference type="EMBL" id="SDL81686.1"/>
    </source>
</evidence>
<name>A0A1G9N568_9CORY</name>
<dbReference type="EMBL" id="LT629700">
    <property type="protein sequence ID" value="SDL81686.1"/>
    <property type="molecule type" value="Genomic_DNA"/>
</dbReference>
<protein>
    <submittedName>
        <fullName evidence="1">Putative sensory transduction regulator</fullName>
    </submittedName>
</protein>